<evidence type="ECO:0000259" key="2">
    <source>
        <dbReference type="SMART" id="SM00849"/>
    </source>
</evidence>
<accession>A0A3N6MED7</accession>
<dbReference type="Pfam" id="PF12706">
    <property type="entry name" value="Lactamase_B_2"/>
    <property type="match status" value="1"/>
</dbReference>
<dbReference type="AlphaFoldDB" id="A0A3N6MED7"/>
<feature type="compositionally biased region" description="Basic and acidic residues" evidence="1">
    <location>
        <begin position="536"/>
        <end position="548"/>
    </location>
</feature>
<dbReference type="InterPro" id="IPR036866">
    <property type="entry name" value="RibonucZ/Hydroxyglut_hydro"/>
</dbReference>
<gene>
    <name evidence="3" type="ORF">EA472_15165</name>
</gene>
<evidence type="ECO:0000313" key="3">
    <source>
        <dbReference type="EMBL" id="RQG99204.1"/>
    </source>
</evidence>
<proteinExistence type="predicted"/>
<dbReference type="GO" id="GO:0016787">
    <property type="term" value="F:hydrolase activity"/>
    <property type="evidence" value="ECO:0007669"/>
    <property type="project" value="UniProtKB-KW"/>
</dbReference>
<organism evidence="3 4">
    <name type="scientific">Natrarchaeobius chitinivorans</name>
    <dbReference type="NCBI Taxonomy" id="1679083"/>
    <lineage>
        <taxon>Archaea</taxon>
        <taxon>Methanobacteriati</taxon>
        <taxon>Methanobacteriota</taxon>
        <taxon>Stenosarchaea group</taxon>
        <taxon>Halobacteria</taxon>
        <taxon>Halobacteriales</taxon>
        <taxon>Natrialbaceae</taxon>
        <taxon>Natrarchaeobius</taxon>
    </lineage>
</organism>
<dbReference type="Proteomes" id="UP000281431">
    <property type="component" value="Unassembled WGS sequence"/>
</dbReference>
<dbReference type="InterPro" id="IPR050698">
    <property type="entry name" value="MBL"/>
</dbReference>
<name>A0A3N6MED7_NATCH</name>
<protein>
    <submittedName>
        <fullName evidence="3">MBL fold metallo-hydrolase</fullName>
    </submittedName>
</protein>
<dbReference type="SUPFAM" id="SSF56281">
    <property type="entry name" value="Metallo-hydrolase/oxidoreductase"/>
    <property type="match status" value="1"/>
</dbReference>
<dbReference type="GO" id="GO:0004521">
    <property type="term" value="F:RNA endonuclease activity"/>
    <property type="evidence" value="ECO:0007669"/>
    <property type="project" value="TreeGrafter"/>
</dbReference>
<feature type="compositionally biased region" description="Low complexity" evidence="1">
    <location>
        <begin position="478"/>
        <end position="512"/>
    </location>
</feature>
<dbReference type="Gene3D" id="3.60.15.10">
    <property type="entry name" value="Ribonuclease Z/Hydroxyacylglutathione hydrolase-like"/>
    <property type="match status" value="1"/>
</dbReference>
<reference evidence="3 4" key="1">
    <citation type="submission" date="2018-10" db="EMBL/GenBank/DDBJ databases">
        <title>Natrarchaeobius chitinivorans gen. nov., sp. nov., and Natrarchaeobius haloalkaliphilus sp. nov., alkaliphilic, chitin-utilizing haloarchaea from hypersaline alkaline lakes.</title>
        <authorList>
            <person name="Sorokin D.Y."/>
            <person name="Elcheninov A.G."/>
            <person name="Kostrikina N.A."/>
            <person name="Bale N.J."/>
            <person name="Sinninghe Damste J.S."/>
            <person name="Khijniak T.V."/>
            <person name="Kublanov I.V."/>
            <person name="Toshchakov S.V."/>
        </authorList>
    </citation>
    <scope>NUCLEOTIDE SEQUENCE [LARGE SCALE GENOMIC DNA]</scope>
    <source>
        <strain evidence="3 4">AArcht7</strain>
    </source>
</reference>
<keyword evidence="3" id="KW-0378">Hydrolase</keyword>
<feature type="region of interest" description="Disordered" evidence="1">
    <location>
        <begin position="471"/>
        <end position="560"/>
    </location>
</feature>
<dbReference type="OrthoDB" id="326442at2157"/>
<evidence type="ECO:0000256" key="1">
    <source>
        <dbReference type="SAM" id="MobiDB-lite"/>
    </source>
</evidence>
<evidence type="ECO:0000313" key="4">
    <source>
        <dbReference type="Proteomes" id="UP000281431"/>
    </source>
</evidence>
<keyword evidence="4" id="KW-1185">Reference proteome</keyword>
<feature type="domain" description="Metallo-beta-lactamase" evidence="2">
    <location>
        <begin position="13"/>
        <end position="239"/>
    </location>
</feature>
<sequence>MRVSYQHANVHSGNESTLLRFTADDGTRACVLVDSGSCVDLEELLEDDERLDAIVLTHAHIDHYRTLARNVRDDAPIYTSPATATILEHALPEATKDNALGDVSLALEALEPIDGWTTILDRCESDDGSDRRASAGEGDQPVLDDLEIRPVSAGHTPGAAGFVIRFRDESTDADLFGGTQHVLVTGDFTTRPCAGFPGLPTTLPFDVDCLLLNVSNEDGYESALDESLRTVLERAYAGSRVVVAASSLNGVQYATLLGHAAAAIDRTLPITLVGQAAKLYAALEYDVPGVETREVFERCETVLEDGGVTIAGPETAATGSARRLFETIEDDPAAVFVQLSTNGRDQRSNARCTTRSFPFRNHPSLETIDELVRSLAPQEVVIKHAGGDALNRFQRRFDRCFTWGTNDEHVHCLYEGGQWIAPDWIASETATRIRKRQWEAMRTRPFDADAELAVDRRRPIDLEAEGVDLEGLEAAFVPSSTRPESSTPPQSSTASARSTAPKASSDGGSSSAADRHVPDSEVETSPDDALVCHGADGPKRATDADGSERTTQPSGARGDHIEDELLARLEAIEAKLERSEETIRGRVLSDGDGDQFVRLLEPVDLEAGDVVELRIDTLSDDR</sequence>
<dbReference type="PANTHER" id="PTHR11203">
    <property type="entry name" value="CLEAVAGE AND POLYADENYLATION SPECIFICITY FACTOR FAMILY MEMBER"/>
    <property type="match status" value="1"/>
</dbReference>
<dbReference type="PANTHER" id="PTHR11203:SF37">
    <property type="entry name" value="INTEGRATOR COMPLEX SUBUNIT 11"/>
    <property type="match status" value="1"/>
</dbReference>
<comment type="caution">
    <text evidence="3">The sequence shown here is derived from an EMBL/GenBank/DDBJ whole genome shotgun (WGS) entry which is preliminary data.</text>
</comment>
<dbReference type="EMBL" id="REFZ01000010">
    <property type="protein sequence ID" value="RQG99204.1"/>
    <property type="molecule type" value="Genomic_DNA"/>
</dbReference>
<dbReference type="SMART" id="SM00849">
    <property type="entry name" value="Lactamase_B"/>
    <property type="match status" value="1"/>
</dbReference>
<dbReference type="InterPro" id="IPR001279">
    <property type="entry name" value="Metallo-B-lactamas"/>
</dbReference>